<keyword evidence="1 2" id="KW-0694">RNA-binding</keyword>
<dbReference type="Gene3D" id="3.30.70.330">
    <property type="match status" value="1"/>
</dbReference>
<evidence type="ECO:0000256" key="2">
    <source>
        <dbReference type="PROSITE-ProRule" id="PRU00176"/>
    </source>
</evidence>
<dbReference type="InterPro" id="IPR051229">
    <property type="entry name" value="ALYREF_mRNA_export"/>
</dbReference>
<dbReference type="InterPro" id="IPR035979">
    <property type="entry name" value="RBD_domain_sf"/>
</dbReference>
<dbReference type="PANTHER" id="PTHR19965:SF94">
    <property type="entry name" value="FI13061P-RELATED"/>
    <property type="match status" value="1"/>
</dbReference>
<accession>A0A834I376</accession>
<dbReference type="AlphaFoldDB" id="A0A834I376"/>
<dbReference type="PANTHER" id="PTHR19965">
    <property type="entry name" value="RNA AND EXPORT FACTOR BINDING PROTEIN"/>
    <property type="match status" value="1"/>
</dbReference>
<dbReference type="GO" id="GO:0006406">
    <property type="term" value="P:mRNA export from nucleus"/>
    <property type="evidence" value="ECO:0007669"/>
    <property type="project" value="TreeGrafter"/>
</dbReference>
<feature type="domain" description="RRM" evidence="4">
    <location>
        <begin position="276"/>
        <end position="347"/>
    </location>
</feature>
<evidence type="ECO:0000313" key="6">
    <source>
        <dbReference type="Proteomes" id="UP000625711"/>
    </source>
</evidence>
<sequence length="393" mass="44016">MAKQVRGNRNFKLKSQKVRGNKPVILSTKSKTLMKKRPVKAIGGSVQDARQKILQKKRKTVVDARDVLAKIAKTQDARSKLDKLRNGSVRDRIAPKAIPSNPKVKLGLIQASRPQMKRSPPKKAIVKPSVPIRKTIVNDMDYAMPSVEPAQQYNSPLYKWVKPDLRPASHIIGSLEPTRQAMRDVMREELLLARNTWPNFITPKPTRLQPSGYVDLDAVEEDEEMPYSHASASRITLQGSTRISNVHSRLDSVPNEPRSHGILSQTKTKVVVPAGHRIVVSNLQPSVTEDDIKELFEDIGQLLSAKLVRPGVAEVIYKNLKDAQKAVDTYHNRQLDGQPMKCLLVNKRPLNQPTGAPLTKNEGIMGRRPTSLDSSNKLIPDISTIHKVLFQRK</sequence>
<evidence type="ECO:0000259" key="4">
    <source>
        <dbReference type="PROSITE" id="PS50102"/>
    </source>
</evidence>
<dbReference type="PROSITE" id="PS50102">
    <property type="entry name" value="RRM"/>
    <property type="match status" value="1"/>
</dbReference>
<dbReference type="GO" id="GO:0005634">
    <property type="term" value="C:nucleus"/>
    <property type="evidence" value="ECO:0007669"/>
    <property type="project" value="TreeGrafter"/>
</dbReference>
<dbReference type="InterPro" id="IPR012677">
    <property type="entry name" value="Nucleotide-bd_a/b_plait_sf"/>
</dbReference>
<proteinExistence type="predicted"/>
<evidence type="ECO:0000256" key="3">
    <source>
        <dbReference type="SAM" id="MobiDB-lite"/>
    </source>
</evidence>
<dbReference type="SMART" id="SM00360">
    <property type="entry name" value="RRM"/>
    <property type="match status" value="1"/>
</dbReference>
<dbReference type="OrthoDB" id="346839at2759"/>
<dbReference type="InterPro" id="IPR000504">
    <property type="entry name" value="RRM_dom"/>
</dbReference>
<dbReference type="CDD" id="cd12681">
    <property type="entry name" value="RRM_SKAR"/>
    <property type="match status" value="1"/>
</dbReference>
<comment type="caution">
    <text evidence="5">The sequence shown here is derived from an EMBL/GenBank/DDBJ whole genome shotgun (WGS) entry which is preliminary data.</text>
</comment>
<dbReference type="Pfam" id="PF00076">
    <property type="entry name" value="RRM_1"/>
    <property type="match status" value="1"/>
</dbReference>
<evidence type="ECO:0000313" key="5">
    <source>
        <dbReference type="EMBL" id="KAF7271642.1"/>
    </source>
</evidence>
<dbReference type="SUPFAM" id="SSF54928">
    <property type="entry name" value="RNA-binding domain, RBD"/>
    <property type="match status" value="1"/>
</dbReference>
<reference evidence="5" key="1">
    <citation type="submission" date="2020-08" db="EMBL/GenBank/DDBJ databases">
        <title>Genome sequencing and assembly of the red palm weevil Rhynchophorus ferrugineus.</title>
        <authorList>
            <person name="Dias G.B."/>
            <person name="Bergman C.M."/>
            <person name="Manee M."/>
        </authorList>
    </citation>
    <scope>NUCLEOTIDE SEQUENCE</scope>
    <source>
        <strain evidence="5">AA-2017</strain>
        <tissue evidence="5">Whole larva</tissue>
    </source>
</reference>
<evidence type="ECO:0000256" key="1">
    <source>
        <dbReference type="ARBA" id="ARBA00022884"/>
    </source>
</evidence>
<feature type="region of interest" description="Disordered" evidence="3">
    <location>
        <begin position="351"/>
        <end position="372"/>
    </location>
</feature>
<dbReference type="EMBL" id="JAACXV010013921">
    <property type="protein sequence ID" value="KAF7271642.1"/>
    <property type="molecule type" value="Genomic_DNA"/>
</dbReference>
<dbReference type="InterPro" id="IPR034784">
    <property type="entry name" value="PDIP3_RRM"/>
</dbReference>
<gene>
    <name evidence="5" type="ORF">GWI33_015491</name>
</gene>
<protein>
    <recommendedName>
        <fullName evidence="4">RRM domain-containing protein</fullName>
    </recommendedName>
</protein>
<dbReference type="GO" id="GO:0003729">
    <property type="term" value="F:mRNA binding"/>
    <property type="evidence" value="ECO:0007669"/>
    <property type="project" value="TreeGrafter"/>
</dbReference>
<name>A0A834I376_RHYFE</name>
<keyword evidence="6" id="KW-1185">Reference proteome</keyword>
<organism evidence="5 6">
    <name type="scientific">Rhynchophorus ferrugineus</name>
    <name type="common">Red palm weevil</name>
    <name type="synonym">Curculio ferrugineus</name>
    <dbReference type="NCBI Taxonomy" id="354439"/>
    <lineage>
        <taxon>Eukaryota</taxon>
        <taxon>Metazoa</taxon>
        <taxon>Ecdysozoa</taxon>
        <taxon>Arthropoda</taxon>
        <taxon>Hexapoda</taxon>
        <taxon>Insecta</taxon>
        <taxon>Pterygota</taxon>
        <taxon>Neoptera</taxon>
        <taxon>Endopterygota</taxon>
        <taxon>Coleoptera</taxon>
        <taxon>Polyphaga</taxon>
        <taxon>Cucujiformia</taxon>
        <taxon>Curculionidae</taxon>
        <taxon>Dryophthorinae</taxon>
        <taxon>Rhynchophorus</taxon>
    </lineage>
</organism>
<dbReference type="Proteomes" id="UP000625711">
    <property type="component" value="Unassembled WGS sequence"/>
</dbReference>